<keyword evidence="4" id="KW-0720">Serine protease</keyword>
<reference evidence="7 8" key="1">
    <citation type="submission" date="2022-10" db="EMBL/GenBank/DDBJ databases">
        <title>Host association and intracellularity evolved multiple times independently in the Rickettsiales.</title>
        <authorList>
            <person name="Castelli M."/>
            <person name="Nardi T."/>
            <person name="Gammuto L."/>
            <person name="Bellinzona G."/>
            <person name="Sabaneyeva E."/>
            <person name="Potekhin A."/>
            <person name="Serra V."/>
            <person name="Petroni G."/>
            <person name="Sassera D."/>
        </authorList>
    </citation>
    <scope>NUCLEOTIDE SEQUENCE [LARGE SCALE GENOMIC DNA]</scope>
    <source>
        <strain evidence="7 8">Kr 154-4</strain>
    </source>
</reference>
<dbReference type="PANTHER" id="PTHR11757">
    <property type="entry name" value="PROTEASE FAMILY S9A OLIGOPEPTIDASE"/>
    <property type="match status" value="1"/>
</dbReference>
<evidence type="ECO:0000313" key="7">
    <source>
        <dbReference type="EMBL" id="WPY01352.1"/>
    </source>
</evidence>
<evidence type="ECO:0000259" key="6">
    <source>
        <dbReference type="Pfam" id="PF02897"/>
    </source>
</evidence>
<organism evidence="7 8">
    <name type="scientific">Candidatus Trichorickettsia mobilis</name>
    <dbReference type="NCBI Taxonomy" id="1346319"/>
    <lineage>
        <taxon>Bacteria</taxon>
        <taxon>Pseudomonadati</taxon>
        <taxon>Pseudomonadota</taxon>
        <taxon>Alphaproteobacteria</taxon>
        <taxon>Rickettsiales</taxon>
        <taxon>Rickettsiaceae</taxon>
        <taxon>Rickettsieae</taxon>
        <taxon>Candidatus Trichorickettsia</taxon>
    </lineage>
</organism>
<keyword evidence="3" id="KW-0378">Hydrolase</keyword>
<evidence type="ECO:0000256" key="2">
    <source>
        <dbReference type="ARBA" id="ARBA00022670"/>
    </source>
</evidence>
<evidence type="ECO:0000313" key="8">
    <source>
        <dbReference type="Proteomes" id="UP001326613"/>
    </source>
</evidence>
<dbReference type="SUPFAM" id="SSF50993">
    <property type="entry name" value="Peptidase/esterase 'gauge' domain"/>
    <property type="match status" value="1"/>
</dbReference>
<dbReference type="PANTHER" id="PTHR11757:SF19">
    <property type="entry name" value="PROLYL ENDOPEPTIDASE-LIKE"/>
    <property type="match status" value="1"/>
</dbReference>
<feature type="domain" description="Peptidase S9 prolyl oligopeptidase catalytic" evidence="5">
    <location>
        <begin position="487"/>
        <end position="702"/>
    </location>
</feature>
<comment type="similarity">
    <text evidence="1">Belongs to the peptidase S9A family.</text>
</comment>
<sequence length="703" mass="81204">MPYLIIFICMIMLQSCQQKENTMIPPQTEKIVHSFTIHNQTINDEYEWLRDKNWPMVEDPKILQHLTNENNYFEQFFADTKSQKEQIFEELKARIKLDDQSPYIKRDNYYYYTRTEADKEYPIYCRKIGNMEATEEVLLDVNKLAANKKFTKISALSISPDHKLMAYAADFSGDERYTIYVYDLINKKYLADEINNTLGDIVWHEHIPGFFYTPTNENWRCDTVMFHMLGDKQTDKIILHEPNSLYNVNVGKSASRQYIVIDVGGHDSNEAYVLLMSDQNFTPMLVKARQDGIFYDLEHHGNYFYIKTNEQAKKFRIARIAIDDFTNNNWEDYITEEQEQYLTDFDITQNYLILNYSILGLPLIKIQDLNTLQLKTIHFPDQAYTATAGSTNFDEDDLRVTYSSLARPNTTYKYDFLQDSLSILKVQEIPSGFNPDEYTVERIFADTDNVKVPITLFYKKSLFKKDGSNPLYLYGYGSYGYSVPLVFRNAAVSMVNRGFVFAIAHIRGGDELGHDWYEAAKFLNKTRTFNDFIASTKKLIAEKYTSMGNIAICGGSAGGLLIGAVLNQAPELFKAAIAHVPFVDVLNTMLDESLPLTPGEFKEWGNPKELEYFNYIKSYSPYDNIKAQNYPTIMVTAGLSDPRVGYWEAAKWVARLRATKTDDNLIVLKTNMEAGHVGASGRFDYLKETADDLVFMFKVFKKN</sequence>
<proteinExistence type="inferred from homology"/>
<evidence type="ECO:0000256" key="3">
    <source>
        <dbReference type="ARBA" id="ARBA00022801"/>
    </source>
</evidence>
<dbReference type="Pfam" id="PF00326">
    <property type="entry name" value="Peptidase_S9"/>
    <property type="match status" value="1"/>
</dbReference>
<dbReference type="InterPro" id="IPR051543">
    <property type="entry name" value="Serine_Peptidase_S9A"/>
</dbReference>
<dbReference type="InterPro" id="IPR023302">
    <property type="entry name" value="Pept_S9A_N"/>
</dbReference>
<dbReference type="SUPFAM" id="SSF53474">
    <property type="entry name" value="alpha/beta-Hydrolases"/>
    <property type="match status" value="1"/>
</dbReference>
<evidence type="ECO:0000259" key="5">
    <source>
        <dbReference type="Pfam" id="PF00326"/>
    </source>
</evidence>
<dbReference type="Gene3D" id="3.40.50.1820">
    <property type="entry name" value="alpha/beta hydrolase"/>
    <property type="match status" value="1"/>
</dbReference>
<gene>
    <name evidence="7" type="ORF">Trichorick_01262</name>
</gene>
<keyword evidence="8" id="KW-1185">Reference proteome</keyword>
<accession>A0ABZ0UTK1</accession>
<protein>
    <submittedName>
        <fullName evidence="7">S9 family peptidase</fullName>
    </submittedName>
</protein>
<feature type="domain" description="Peptidase S9A N-terminal" evidence="6">
    <location>
        <begin position="26"/>
        <end position="426"/>
    </location>
</feature>
<dbReference type="InterPro" id="IPR029058">
    <property type="entry name" value="AB_hydrolase_fold"/>
</dbReference>
<dbReference type="EMBL" id="CP112932">
    <property type="protein sequence ID" value="WPY01352.1"/>
    <property type="molecule type" value="Genomic_DNA"/>
</dbReference>
<dbReference type="InterPro" id="IPR001375">
    <property type="entry name" value="Peptidase_S9_cat"/>
</dbReference>
<keyword evidence="2" id="KW-0645">Protease</keyword>
<dbReference type="PRINTS" id="PR00862">
    <property type="entry name" value="PROLIGOPTASE"/>
</dbReference>
<evidence type="ECO:0000256" key="4">
    <source>
        <dbReference type="ARBA" id="ARBA00022825"/>
    </source>
</evidence>
<name>A0ABZ0UTK1_9RICK</name>
<dbReference type="Gene3D" id="2.130.10.120">
    <property type="entry name" value="Prolyl oligopeptidase, N-terminal domain"/>
    <property type="match status" value="1"/>
</dbReference>
<dbReference type="Pfam" id="PF02897">
    <property type="entry name" value="Peptidase_S9_N"/>
    <property type="match status" value="1"/>
</dbReference>
<dbReference type="Proteomes" id="UP001326613">
    <property type="component" value="Chromosome"/>
</dbReference>
<dbReference type="InterPro" id="IPR002470">
    <property type="entry name" value="Peptidase_S9A"/>
</dbReference>
<evidence type="ECO:0000256" key="1">
    <source>
        <dbReference type="ARBA" id="ARBA00005228"/>
    </source>
</evidence>